<dbReference type="PANTHER" id="PTHR47623">
    <property type="entry name" value="OS09G0287300 PROTEIN"/>
    <property type="match status" value="1"/>
</dbReference>
<gene>
    <name evidence="1" type="ORF">SAMN05216474_1161</name>
</gene>
<organism evidence="1 2">
    <name type="scientific">Lishizhenia tianjinensis</name>
    <dbReference type="NCBI Taxonomy" id="477690"/>
    <lineage>
        <taxon>Bacteria</taxon>
        <taxon>Pseudomonadati</taxon>
        <taxon>Bacteroidota</taxon>
        <taxon>Flavobacteriia</taxon>
        <taxon>Flavobacteriales</taxon>
        <taxon>Crocinitomicaceae</taxon>
        <taxon>Lishizhenia</taxon>
    </lineage>
</organism>
<reference evidence="1 2" key="1">
    <citation type="submission" date="2016-10" db="EMBL/GenBank/DDBJ databases">
        <authorList>
            <person name="de Groot N.N."/>
        </authorList>
    </citation>
    <scope>NUCLEOTIDE SEQUENCE [LARGE SCALE GENOMIC DNA]</scope>
    <source>
        <strain evidence="1 2">CGMCC 1.7005</strain>
    </source>
</reference>
<dbReference type="OrthoDB" id="9810154at2"/>
<dbReference type="Gene3D" id="3.40.50.1240">
    <property type="entry name" value="Phosphoglycerate mutase-like"/>
    <property type="match status" value="1"/>
</dbReference>
<dbReference type="RefSeq" id="WP_090247366.1">
    <property type="nucleotide sequence ID" value="NZ_FPAS01000001.1"/>
</dbReference>
<dbReference type="PANTHER" id="PTHR47623:SF1">
    <property type="entry name" value="OS09G0287300 PROTEIN"/>
    <property type="match status" value="1"/>
</dbReference>
<dbReference type="SUPFAM" id="SSF53254">
    <property type="entry name" value="Phosphoglycerate mutase-like"/>
    <property type="match status" value="1"/>
</dbReference>
<dbReference type="InterPro" id="IPR029033">
    <property type="entry name" value="His_PPase_superfam"/>
</dbReference>
<dbReference type="STRING" id="477690.SAMN05216474_1161"/>
<evidence type="ECO:0000313" key="2">
    <source>
        <dbReference type="Proteomes" id="UP000236454"/>
    </source>
</evidence>
<keyword evidence="2" id="KW-1185">Reference proteome</keyword>
<dbReference type="Proteomes" id="UP000236454">
    <property type="component" value="Unassembled WGS sequence"/>
</dbReference>
<protein>
    <submittedName>
        <fullName evidence="1">Phosphohistidine phosphatase</fullName>
    </submittedName>
</protein>
<dbReference type="InterPro" id="IPR013078">
    <property type="entry name" value="His_Pase_superF_clade-1"/>
</dbReference>
<evidence type="ECO:0000313" key="1">
    <source>
        <dbReference type="EMBL" id="SFT53735.1"/>
    </source>
</evidence>
<proteinExistence type="predicted"/>
<name>A0A1I6YTD9_9FLAO</name>
<dbReference type="AlphaFoldDB" id="A0A1I6YTD9"/>
<dbReference type="Pfam" id="PF00300">
    <property type="entry name" value="His_Phos_1"/>
    <property type="match status" value="1"/>
</dbReference>
<sequence>MKLFLLRHAKTQKPGKNQDDFDRDLMEKGIKQCALLSDYFSSKNYNIPTVHCSTAQRTQHTYARIKNSLSSHQLHLHNELYLPSRTEMLKFVWEQKGGDDMMIIGHNNGISDLAMYFLDEPLMLSTGGLVVLEFPFESWAECSKATALCFDLYLPQVV</sequence>
<accession>A0A1I6YTD9</accession>
<dbReference type="EMBL" id="FPAS01000001">
    <property type="protein sequence ID" value="SFT53735.1"/>
    <property type="molecule type" value="Genomic_DNA"/>
</dbReference>
<dbReference type="CDD" id="cd07067">
    <property type="entry name" value="HP_PGM_like"/>
    <property type="match status" value="1"/>
</dbReference>